<dbReference type="InterPro" id="IPR014756">
    <property type="entry name" value="Ig_E-set"/>
</dbReference>
<dbReference type="PANTHER" id="PTHR43002">
    <property type="entry name" value="GLYCOGEN DEBRANCHING ENZYME"/>
    <property type="match status" value="1"/>
</dbReference>
<dbReference type="CDD" id="cd02856">
    <property type="entry name" value="E_set_GDE_Isoamylase_N"/>
    <property type="match status" value="1"/>
</dbReference>
<reference evidence="16" key="1">
    <citation type="journal article" date="2014" name="Int. J. Syst. Evol. Microbiol.">
        <title>Complete genome of a new Firmicutes species belonging to the dominant human colonic microbiota ('Ruminococcus bicirculans') reveals two chromosomes and a selective capacity to utilize plant glucans.</title>
        <authorList>
            <consortium name="NISC Comparative Sequencing Program"/>
            <person name="Wegmann U."/>
            <person name="Louis P."/>
            <person name="Goesmann A."/>
            <person name="Henrissat B."/>
            <person name="Duncan S.H."/>
            <person name="Flint H.J."/>
        </authorList>
    </citation>
    <scope>NUCLEOTIDE SEQUENCE</scope>
    <source>
        <strain evidence="16">NBRC 108219</strain>
    </source>
</reference>
<feature type="region of interest" description="Disordered" evidence="14">
    <location>
        <begin position="451"/>
        <end position="474"/>
    </location>
</feature>
<dbReference type="NCBIfam" id="TIGR02100">
    <property type="entry name" value="glgX_debranch"/>
    <property type="match status" value="1"/>
</dbReference>
<protein>
    <recommendedName>
        <fullName evidence="5 13">4-alpha-glucanotransferase</fullName>
        <ecNumber evidence="4 13">2.4.1.25</ecNumber>
    </recommendedName>
    <alternativeName>
        <fullName evidence="11 13">Amylomaltase</fullName>
    </alternativeName>
    <alternativeName>
        <fullName evidence="12 13">Disproportionating enzyme</fullName>
    </alternativeName>
</protein>
<dbReference type="InterPro" id="IPR017853">
    <property type="entry name" value="GH"/>
</dbReference>
<name>A0ABQ5VA46_9PROT</name>
<keyword evidence="8" id="KW-0378">Hydrolase</keyword>
<dbReference type="InterPro" id="IPR004193">
    <property type="entry name" value="Glyco_hydro_13_N"/>
</dbReference>
<evidence type="ECO:0000256" key="3">
    <source>
        <dbReference type="ARBA" id="ARBA00008061"/>
    </source>
</evidence>
<evidence type="ECO:0000256" key="4">
    <source>
        <dbReference type="ARBA" id="ARBA00012560"/>
    </source>
</evidence>
<dbReference type="InterPro" id="IPR011837">
    <property type="entry name" value="Glycogen_debranch_GlgX"/>
</dbReference>
<dbReference type="InterPro" id="IPR003385">
    <property type="entry name" value="Glyco_hydro_77"/>
</dbReference>
<reference evidence="16" key="2">
    <citation type="submission" date="2023-01" db="EMBL/GenBank/DDBJ databases">
        <title>Draft genome sequence of Algimonas ampicilliniresistens strain NBRC 108219.</title>
        <authorList>
            <person name="Sun Q."/>
            <person name="Mori K."/>
        </authorList>
    </citation>
    <scope>NUCLEOTIDE SEQUENCE</scope>
    <source>
        <strain evidence="16">NBRC 108219</strain>
    </source>
</reference>
<sequence length="1258" mass="139638">MNDWSFGATLTESGAQFSLFSANATAVTLCLFEGETETDRIALTRQGDIWSVHVPEVYAGQLYGYRVDGPYAPEEGHRFNNNKLLMDPYAKALSGEIIEHPSLYGHVGDDDLSFNKQDSAPYVPKGVVTGPGQRTRWSRPATAWSDTVIYEAHVKGLTNRHPDVKPDLRGTVDALADPIVIEHLTALGVTALELLPMQQFHSEPRLTEMGLNNYWGYNPINYFVPHAAYLGPKGSEGLRRSVGALHAEGIEVILDVVYNHTAESWHFGPTLSYKGIDNASYYALQEDRRFYVNHTGTGNMLDMRCDAVRNLTLTSLRHWVSEYGIDGFRFDLAPTLGRMGQGFDASAPMLEAIASDPLLSEVKVIAEPWDIGPHGYQLGNFPSGWAEWNDEYRDAVRSYWRGDDYAQKSLAGKLLGSAERFDHEDRETWSSVNLIAAHDGFTLHDTVSFNDKHNEANGEQNRDGHGHNLSDNLGVEGATDNPLIDAARRNRKVAMLATLLLSQGTPMLLAGDEFGQTQGGNNNAYCQDNETSWLDWSTADTVLTEQVRALTALRRTYPHFRQSNFLHGQSVEGSVLPNVQWITPDGELMTVGDWERSDQSCLGLVLAMVGEPTLAVFLNRGAKTDIRLSDGWQPVLGSRSLQGDSVVVFELPAGQLPEWRYAEQLDVQSEANGLLSGFRDVSGHWHGITDETRAAILGALGVDLTAPARASEPVKIPIKPVFGADQLEQQNGVWGVTTALYALHSEDSWGIGDFDDLARLAEHLAPTGCDFIGINPVHALFPSAPHLFAPYSVSSRQFLNVMHIAPHRLPEWTGKRPDFKLSEFVDYEAVYRAKTDAFETAFSAFQNLPHDHPRREAFATFKREGSNALRQHAVYDVLFEQLPRERQTYQGWKNFAPEFRDPDDPALCAFAHDYEDRIDYYTYLQWNAALQLEDAQARARSAGMSVGLYLDLAVGVTEGGADVWRNREAFAHGISLGAPGDAANPAGQRWNLLPLRPDRFADGEAAEMLFRAALKAVMQLAGAVRIDHVLGLSRSFWIPDNAPGGYVTYPFDRLMRVIAEESGAAQCIVFGEDLGTVPDGFRDRMKEHQLMGCSVQMIERGQHSELLPRETSRHLAMNAWSNHDFPTVAGFWTERDLEWREALSIGIENLDWEREQRARDRDAMANLAELNGAPNTLSVNDMARLQAYLAAGPSLAYAVQLDDLLLSENQPNVPGTTSEQPNWRRRAGLSIEALVSDPDVLIILDAIDAARPRGKKAE</sequence>
<evidence type="ECO:0000256" key="2">
    <source>
        <dbReference type="ARBA" id="ARBA00005684"/>
    </source>
</evidence>
<dbReference type="Gene3D" id="3.20.20.80">
    <property type="entry name" value="Glycosidases"/>
    <property type="match status" value="2"/>
</dbReference>
<dbReference type="SMART" id="SM00642">
    <property type="entry name" value="Aamy"/>
    <property type="match status" value="1"/>
</dbReference>
<organism evidence="16 17">
    <name type="scientific">Algimonas ampicilliniresistens</name>
    <dbReference type="NCBI Taxonomy" id="1298735"/>
    <lineage>
        <taxon>Bacteria</taxon>
        <taxon>Pseudomonadati</taxon>
        <taxon>Pseudomonadota</taxon>
        <taxon>Alphaproteobacteria</taxon>
        <taxon>Maricaulales</taxon>
        <taxon>Robiginitomaculaceae</taxon>
        <taxon>Algimonas</taxon>
    </lineage>
</organism>
<evidence type="ECO:0000256" key="9">
    <source>
        <dbReference type="ARBA" id="ARBA00023277"/>
    </source>
</evidence>
<dbReference type="InterPro" id="IPR013783">
    <property type="entry name" value="Ig-like_fold"/>
</dbReference>
<comment type="similarity">
    <text evidence="2 13">Belongs to the disproportionating enzyme family.</text>
</comment>
<comment type="caution">
    <text evidence="16">The sequence shown here is derived from an EMBL/GenBank/DDBJ whole genome shotgun (WGS) entry which is preliminary data.</text>
</comment>
<gene>
    <name evidence="16" type="ORF">GCM10007853_21870</name>
</gene>
<feature type="compositionally biased region" description="Basic and acidic residues" evidence="14">
    <location>
        <begin position="451"/>
        <end position="468"/>
    </location>
</feature>
<evidence type="ECO:0000313" key="16">
    <source>
        <dbReference type="EMBL" id="GLQ24313.1"/>
    </source>
</evidence>
<dbReference type="NCBIfam" id="TIGR00217">
    <property type="entry name" value="malQ"/>
    <property type="match status" value="1"/>
</dbReference>
<keyword evidence="7 13" id="KW-0808">Transferase</keyword>
<keyword evidence="17" id="KW-1185">Reference proteome</keyword>
<feature type="domain" description="Glycosyl hydrolase family 13 catalytic" evidence="15">
    <location>
        <begin position="169"/>
        <end position="554"/>
    </location>
</feature>
<dbReference type="InterPro" id="IPR006047">
    <property type="entry name" value="GH13_cat_dom"/>
</dbReference>
<dbReference type="SUPFAM" id="SSF81296">
    <property type="entry name" value="E set domains"/>
    <property type="match status" value="1"/>
</dbReference>
<dbReference type="EMBL" id="BSNK01000002">
    <property type="protein sequence ID" value="GLQ24313.1"/>
    <property type="molecule type" value="Genomic_DNA"/>
</dbReference>
<evidence type="ECO:0000256" key="10">
    <source>
        <dbReference type="ARBA" id="ARBA00023295"/>
    </source>
</evidence>
<dbReference type="RefSeq" id="WP_284390591.1">
    <property type="nucleotide sequence ID" value="NZ_BSNK01000002.1"/>
</dbReference>
<keyword evidence="9 13" id="KW-0119">Carbohydrate metabolism</keyword>
<evidence type="ECO:0000256" key="5">
    <source>
        <dbReference type="ARBA" id="ARBA00020295"/>
    </source>
</evidence>
<evidence type="ECO:0000256" key="11">
    <source>
        <dbReference type="ARBA" id="ARBA00031423"/>
    </source>
</evidence>
<proteinExistence type="inferred from homology"/>
<evidence type="ECO:0000256" key="6">
    <source>
        <dbReference type="ARBA" id="ARBA00022676"/>
    </source>
</evidence>
<evidence type="ECO:0000256" key="13">
    <source>
        <dbReference type="RuleBase" id="RU361207"/>
    </source>
</evidence>
<dbReference type="EC" id="2.4.1.25" evidence="4 13"/>
<evidence type="ECO:0000256" key="12">
    <source>
        <dbReference type="ARBA" id="ARBA00031501"/>
    </source>
</evidence>
<evidence type="ECO:0000256" key="7">
    <source>
        <dbReference type="ARBA" id="ARBA00022679"/>
    </source>
</evidence>
<keyword evidence="6 13" id="KW-0328">Glycosyltransferase</keyword>
<dbReference type="Pfam" id="PF02922">
    <property type="entry name" value="CBM_48"/>
    <property type="match status" value="1"/>
</dbReference>
<evidence type="ECO:0000256" key="8">
    <source>
        <dbReference type="ARBA" id="ARBA00022801"/>
    </source>
</evidence>
<accession>A0ABQ5VA46</accession>
<comment type="catalytic activity">
    <reaction evidence="1 13">
        <text>Transfers a segment of a (1-&gt;4)-alpha-D-glucan to a new position in an acceptor, which may be glucose or a (1-&gt;4)-alpha-D-glucan.</text>
        <dbReference type="EC" id="2.4.1.25"/>
    </reaction>
</comment>
<dbReference type="Proteomes" id="UP001161391">
    <property type="component" value="Unassembled WGS sequence"/>
</dbReference>
<comment type="similarity">
    <text evidence="3">Belongs to the glycosyl hydrolase 13 family.</text>
</comment>
<dbReference type="SUPFAM" id="SSF51445">
    <property type="entry name" value="(Trans)glycosidases"/>
    <property type="match status" value="2"/>
</dbReference>
<dbReference type="Pfam" id="PF02446">
    <property type="entry name" value="Glyco_hydro_77"/>
    <property type="match status" value="1"/>
</dbReference>
<evidence type="ECO:0000256" key="14">
    <source>
        <dbReference type="SAM" id="MobiDB-lite"/>
    </source>
</evidence>
<evidence type="ECO:0000313" key="17">
    <source>
        <dbReference type="Proteomes" id="UP001161391"/>
    </source>
</evidence>
<dbReference type="Gene3D" id="2.60.40.10">
    <property type="entry name" value="Immunoglobulins"/>
    <property type="match status" value="1"/>
</dbReference>
<evidence type="ECO:0000259" key="15">
    <source>
        <dbReference type="SMART" id="SM00642"/>
    </source>
</evidence>
<dbReference type="InterPro" id="IPR044505">
    <property type="entry name" value="GlgX_Isoamylase_N_E_set"/>
</dbReference>
<evidence type="ECO:0000256" key="1">
    <source>
        <dbReference type="ARBA" id="ARBA00000439"/>
    </source>
</evidence>
<keyword evidence="10" id="KW-0326">Glycosidase</keyword>
<dbReference type="CDD" id="cd11326">
    <property type="entry name" value="AmyAc_Glg_debranch"/>
    <property type="match status" value="1"/>
</dbReference>